<dbReference type="Gramene" id="PRQ23928">
    <property type="protein sequence ID" value="PRQ23928"/>
    <property type="gene ID" value="RchiOBHm_Chr6g0266801"/>
</dbReference>
<evidence type="ECO:0000313" key="3">
    <source>
        <dbReference type="Proteomes" id="UP000238479"/>
    </source>
</evidence>
<keyword evidence="3" id="KW-1185">Reference proteome</keyword>
<protein>
    <submittedName>
        <fullName evidence="2">Uncharacterized protein</fullName>
    </submittedName>
</protein>
<accession>A0A2P6PPR1</accession>
<dbReference type="Proteomes" id="UP000238479">
    <property type="component" value="Chromosome 6"/>
</dbReference>
<sequence length="46" mass="5421">MSAEEAERLDHFFCEGCSPEGQKKLENSHTVSRQLDTKVETKRRRR</sequence>
<feature type="region of interest" description="Disordered" evidence="1">
    <location>
        <begin position="19"/>
        <end position="46"/>
    </location>
</feature>
<proteinExistence type="predicted"/>
<gene>
    <name evidence="2" type="ORF">RchiOBHm_Chr6g0266801</name>
</gene>
<dbReference type="STRING" id="74649.A0A2P6PPR1"/>
<comment type="caution">
    <text evidence="2">The sequence shown here is derived from an EMBL/GenBank/DDBJ whole genome shotgun (WGS) entry which is preliminary data.</text>
</comment>
<evidence type="ECO:0000313" key="2">
    <source>
        <dbReference type="EMBL" id="PRQ23928.1"/>
    </source>
</evidence>
<evidence type="ECO:0000256" key="1">
    <source>
        <dbReference type="SAM" id="MobiDB-lite"/>
    </source>
</evidence>
<name>A0A2P6PPR1_ROSCH</name>
<dbReference type="EMBL" id="PDCK01000044">
    <property type="protein sequence ID" value="PRQ23928.1"/>
    <property type="molecule type" value="Genomic_DNA"/>
</dbReference>
<reference evidence="2 3" key="1">
    <citation type="journal article" date="2018" name="Nat. Genet.">
        <title>The Rosa genome provides new insights in the design of modern roses.</title>
        <authorList>
            <person name="Bendahmane M."/>
        </authorList>
    </citation>
    <scope>NUCLEOTIDE SEQUENCE [LARGE SCALE GENOMIC DNA]</scope>
    <source>
        <strain evidence="3">cv. Old Blush</strain>
    </source>
</reference>
<organism evidence="2 3">
    <name type="scientific">Rosa chinensis</name>
    <name type="common">China rose</name>
    <dbReference type="NCBI Taxonomy" id="74649"/>
    <lineage>
        <taxon>Eukaryota</taxon>
        <taxon>Viridiplantae</taxon>
        <taxon>Streptophyta</taxon>
        <taxon>Embryophyta</taxon>
        <taxon>Tracheophyta</taxon>
        <taxon>Spermatophyta</taxon>
        <taxon>Magnoliopsida</taxon>
        <taxon>eudicotyledons</taxon>
        <taxon>Gunneridae</taxon>
        <taxon>Pentapetalae</taxon>
        <taxon>rosids</taxon>
        <taxon>fabids</taxon>
        <taxon>Rosales</taxon>
        <taxon>Rosaceae</taxon>
        <taxon>Rosoideae</taxon>
        <taxon>Rosoideae incertae sedis</taxon>
        <taxon>Rosa</taxon>
    </lineage>
</organism>
<dbReference type="AlphaFoldDB" id="A0A2P6PPR1"/>